<dbReference type="InterPro" id="IPR032291">
    <property type="entry name" value="Abn2_C"/>
</dbReference>
<protein>
    <submittedName>
        <fullName evidence="7">Arabinan endo-1,5-alpha-L-arabinosidase</fullName>
        <ecNumber evidence="7">3.2.1.99</ecNumber>
    </submittedName>
</protein>
<sequence length="441" mass="49889">MIYPNEPVKDDLYDESIANNEKLWTIHNVHDPALIKDGDTYYVFSTDAKVGGPPSGGIQIRKSKDLIKWEWVGHAFDKIPEAAFEWTGALGLWAPDVAKYGDTYYLYYAASQFGKNQSFIGVATSKHIEGPWVDQGEVIKTEHGVSGPNAIDPNITFDENGIPWMVYGSFFGGIYLCKIDPSTGKRAEQNEGILLARRPKSVEAAIEGPYIVYHPELKKYYLFVSYDSLFRDYNIRVAVSDRIEGPYLDINGNDMRDIEIDPNETGLKILGGYKFADKEGWIGPGHNSVLQDNGNFYICHHARGERTKIHHGLHIRKIVWTEDGWPLVSPERYAGEEEQPIDQEEIPGVWDIIIQDKHNNGMICSEVYEFTRDGEVHSKNSKGSWELKQNNVVELTLTNDLSSAEIIVLPAWDYECWNPTLVFTGKDKQGIVLIGKKRKKG</sequence>
<accession>A0ABT9YUT0</accession>
<dbReference type="PANTHER" id="PTHR43301:SF3">
    <property type="entry name" value="ARABINAN ENDO-1,5-ALPHA-L-ARABINOSIDASE A-RELATED"/>
    <property type="match status" value="1"/>
</dbReference>
<dbReference type="EC" id="3.2.1.99" evidence="7"/>
<evidence type="ECO:0000256" key="1">
    <source>
        <dbReference type="ARBA" id="ARBA00004834"/>
    </source>
</evidence>
<keyword evidence="3 5" id="KW-0378">Hydrolase</keyword>
<dbReference type="PANTHER" id="PTHR43301">
    <property type="entry name" value="ARABINAN ENDO-1,5-ALPHA-L-ARABINOSIDASE"/>
    <property type="match status" value="1"/>
</dbReference>
<dbReference type="Gene3D" id="2.40.128.10">
    <property type="match status" value="1"/>
</dbReference>
<dbReference type="CDD" id="cd08998">
    <property type="entry name" value="GH43_Arb43a-like"/>
    <property type="match status" value="1"/>
</dbReference>
<evidence type="ECO:0000313" key="7">
    <source>
        <dbReference type="EMBL" id="MDQ0223749.1"/>
    </source>
</evidence>
<dbReference type="Gene3D" id="2.115.10.20">
    <property type="entry name" value="Glycosyl hydrolase domain, family 43"/>
    <property type="match status" value="1"/>
</dbReference>
<dbReference type="Proteomes" id="UP001232245">
    <property type="component" value="Unassembled WGS sequence"/>
</dbReference>
<dbReference type="SUPFAM" id="SSF75005">
    <property type="entry name" value="Arabinanase/levansucrase/invertase"/>
    <property type="match status" value="1"/>
</dbReference>
<proteinExistence type="inferred from homology"/>
<dbReference type="GO" id="GO:0046558">
    <property type="term" value="F:arabinan endo-1,5-alpha-L-arabinosidase activity"/>
    <property type="evidence" value="ECO:0007669"/>
    <property type="project" value="UniProtKB-EC"/>
</dbReference>
<comment type="caution">
    <text evidence="7">The sequence shown here is derived from an EMBL/GenBank/DDBJ whole genome shotgun (WGS) entry which is preliminary data.</text>
</comment>
<dbReference type="Pfam" id="PF16369">
    <property type="entry name" value="GH43_C"/>
    <property type="match status" value="1"/>
</dbReference>
<keyword evidence="4 5" id="KW-0326">Glycosidase</keyword>
<dbReference type="Pfam" id="PF04616">
    <property type="entry name" value="Glyco_hydro_43"/>
    <property type="match status" value="1"/>
</dbReference>
<dbReference type="InterPro" id="IPR050727">
    <property type="entry name" value="GH43_arabinanases"/>
</dbReference>
<comment type="similarity">
    <text evidence="2 5">Belongs to the glycosyl hydrolase 43 family.</text>
</comment>
<evidence type="ECO:0000313" key="8">
    <source>
        <dbReference type="Proteomes" id="UP001232245"/>
    </source>
</evidence>
<name>A0ABT9YUT0_9BACI</name>
<dbReference type="InterPro" id="IPR006710">
    <property type="entry name" value="Glyco_hydro_43"/>
</dbReference>
<reference evidence="7 8" key="1">
    <citation type="submission" date="2023-07" db="EMBL/GenBank/DDBJ databases">
        <title>Genomic Encyclopedia of Type Strains, Phase IV (KMG-IV): sequencing the most valuable type-strain genomes for metagenomic binning, comparative biology and taxonomic classification.</title>
        <authorList>
            <person name="Goeker M."/>
        </authorList>
    </citation>
    <scope>NUCLEOTIDE SEQUENCE [LARGE SCALE GENOMIC DNA]</scope>
    <source>
        <strain evidence="7 8">DSM 17723</strain>
    </source>
</reference>
<dbReference type="EMBL" id="JAUSTZ010000001">
    <property type="protein sequence ID" value="MDQ0223749.1"/>
    <property type="molecule type" value="Genomic_DNA"/>
</dbReference>
<evidence type="ECO:0000256" key="4">
    <source>
        <dbReference type="ARBA" id="ARBA00023295"/>
    </source>
</evidence>
<dbReference type="InterPro" id="IPR023296">
    <property type="entry name" value="Glyco_hydro_beta-prop_sf"/>
</dbReference>
<evidence type="ECO:0000259" key="6">
    <source>
        <dbReference type="Pfam" id="PF16369"/>
    </source>
</evidence>
<feature type="domain" description="Extracellular endo-alpha-(1-&gt;5)-L-arabinanase C-terminal" evidence="6">
    <location>
        <begin position="330"/>
        <end position="435"/>
    </location>
</feature>
<organism evidence="7 8">
    <name type="scientific">Metabacillus niabensis</name>
    <dbReference type="NCBI Taxonomy" id="324854"/>
    <lineage>
        <taxon>Bacteria</taxon>
        <taxon>Bacillati</taxon>
        <taxon>Bacillota</taxon>
        <taxon>Bacilli</taxon>
        <taxon>Bacillales</taxon>
        <taxon>Bacillaceae</taxon>
        <taxon>Metabacillus</taxon>
    </lineage>
</organism>
<keyword evidence="8" id="KW-1185">Reference proteome</keyword>
<gene>
    <name evidence="7" type="ORF">J2S02_000071</name>
</gene>
<evidence type="ECO:0000256" key="5">
    <source>
        <dbReference type="RuleBase" id="RU361187"/>
    </source>
</evidence>
<evidence type="ECO:0000256" key="3">
    <source>
        <dbReference type="ARBA" id="ARBA00022801"/>
    </source>
</evidence>
<evidence type="ECO:0000256" key="2">
    <source>
        <dbReference type="ARBA" id="ARBA00009865"/>
    </source>
</evidence>
<comment type="pathway">
    <text evidence="1">Glycan metabolism; L-arabinan degradation.</text>
</comment>
<dbReference type="RefSeq" id="WP_145581794.1">
    <property type="nucleotide sequence ID" value="NZ_CADEPK010000211.1"/>
</dbReference>